<dbReference type="EMBL" id="CP066077">
    <property type="protein sequence ID" value="QQC67873.1"/>
    <property type="molecule type" value="Genomic_DNA"/>
</dbReference>
<evidence type="ECO:0000313" key="1">
    <source>
        <dbReference type="EMBL" id="QQC67873.1"/>
    </source>
</evidence>
<gene>
    <name evidence="1" type="ORF">I6I06_29090</name>
</gene>
<reference evidence="1 2" key="1">
    <citation type="submission" date="2020-12" db="EMBL/GenBank/DDBJ databases">
        <title>FDA dAtabase for Regulatory Grade micrObial Sequences (FDA-ARGOS): Supporting development and validation of Infectious Disease Dx tests.</title>
        <authorList>
            <person name="Nelson B."/>
            <person name="Plummer A."/>
            <person name="Tallon L."/>
            <person name="Sadzewicz L."/>
            <person name="Zhao X."/>
            <person name="Boylan J."/>
            <person name="Ott S."/>
            <person name="Bowen H."/>
            <person name="Vavikolanu K."/>
            <person name="Mehta A."/>
            <person name="Aluvathingal J."/>
            <person name="Nadendla S."/>
            <person name="Myers T."/>
            <person name="Yan Y."/>
            <person name="Sichtig H."/>
        </authorList>
    </citation>
    <scope>NUCLEOTIDE SEQUENCE [LARGE SCALE GENOMIC DNA]</scope>
    <source>
        <strain evidence="1 2">FDAARGOS_1049</strain>
        <plasmid evidence="1 2">unnamed</plasmid>
    </source>
</reference>
<dbReference type="RefSeq" id="WP_084585553.1">
    <property type="nucleotide sequence ID" value="NZ_CP066077.1"/>
</dbReference>
<sequence length="143" mass="16036">MVPAKYFAGAKMDRPDDVVAAEPKRPNFPEAFRRSIVEETLKPGASASRIAREHDLNVNMVFKWRQRYRKEMEAVATRIASPDDAGMGLLPVNVIDAPLPAKTEPSTTMSTSCEVEIEVGKRRVRICGLSMDLAERFLRDCLK</sequence>
<organism evidence="1 2">
    <name type="scientific">Paraburkholderia ginsengisoli</name>
    <dbReference type="NCBI Taxonomy" id="311231"/>
    <lineage>
        <taxon>Bacteria</taxon>
        <taxon>Pseudomonadati</taxon>
        <taxon>Pseudomonadota</taxon>
        <taxon>Betaproteobacteria</taxon>
        <taxon>Burkholderiales</taxon>
        <taxon>Burkholderiaceae</taxon>
        <taxon>Paraburkholderia</taxon>
    </lineage>
</organism>
<protein>
    <recommendedName>
        <fullName evidence="3">Transposase</fullName>
    </recommendedName>
</protein>
<dbReference type="KEGG" id="pgis:I6I06_29090"/>
<name>A0A7T4N9T5_9BURK</name>
<dbReference type="GO" id="GO:0003677">
    <property type="term" value="F:DNA binding"/>
    <property type="evidence" value="ECO:0007669"/>
    <property type="project" value="InterPro"/>
</dbReference>
<keyword evidence="2" id="KW-1185">Reference proteome</keyword>
<dbReference type="Proteomes" id="UP000595610">
    <property type="component" value="Plasmid unnamed"/>
</dbReference>
<evidence type="ECO:0000313" key="2">
    <source>
        <dbReference type="Proteomes" id="UP000595610"/>
    </source>
</evidence>
<dbReference type="Pfam" id="PF01527">
    <property type="entry name" value="HTH_Tnp_1"/>
    <property type="match status" value="1"/>
</dbReference>
<keyword evidence="1" id="KW-0614">Plasmid</keyword>
<dbReference type="SUPFAM" id="SSF46689">
    <property type="entry name" value="Homeodomain-like"/>
    <property type="match status" value="1"/>
</dbReference>
<dbReference type="InterPro" id="IPR002514">
    <property type="entry name" value="Transposase_8"/>
</dbReference>
<dbReference type="InterPro" id="IPR009057">
    <property type="entry name" value="Homeodomain-like_sf"/>
</dbReference>
<geneLocation type="plasmid" evidence="1 2">
    <name>unnamed</name>
</geneLocation>
<accession>A0A7T4N9T5</accession>
<proteinExistence type="predicted"/>
<dbReference type="GO" id="GO:0004803">
    <property type="term" value="F:transposase activity"/>
    <property type="evidence" value="ECO:0007669"/>
    <property type="project" value="InterPro"/>
</dbReference>
<evidence type="ECO:0008006" key="3">
    <source>
        <dbReference type="Google" id="ProtNLM"/>
    </source>
</evidence>
<dbReference type="AlphaFoldDB" id="A0A7T4N9T5"/>
<dbReference type="GO" id="GO:0006313">
    <property type="term" value="P:DNA transposition"/>
    <property type="evidence" value="ECO:0007669"/>
    <property type="project" value="InterPro"/>
</dbReference>
<dbReference type="NCBIfam" id="NF047595">
    <property type="entry name" value="IS66_ISRel24_TnpA"/>
    <property type="match status" value="1"/>
</dbReference>